<dbReference type="GO" id="GO:0032049">
    <property type="term" value="P:cardiolipin biosynthetic process"/>
    <property type="evidence" value="ECO:0007669"/>
    <property type="project" value="UniProtKB-ARBA"/>
</dbReference>
<dbReference type="Gene3D" id="3.30.870.10">
    <property type="entry name" value="Endonuclease Chain A"/>
    <property type="match status" value="2"/>
</dbReference>
<dbReference type="CDD" id="cd09110">
    <property type="entry name" value="PLDc_CLS_1"/>
    <property type="match status" value="1"/>
</dbReference>
<dbReference type="InterPro" id="IPR025202">
    <property type="entry name" value="PLD-like_dom"/>
</dbReference>
<dbReference type="PANTHER" id="PTHR21248:SF22">
    <property type="entry name" value="PHOSPHOLIPASE D"/>
    <property type="match status" value="1"/>
</dbReference>
<protein>
    <submittedName>
        <fullName evidence="3">Cardiolipin synthase</fullName>
    </submittedName>
</protein>
<evidence type="ECO:0000313" key="3">
    <source>
        <dbReference type="EMBL" id="GCF11503.1"/>
    </source>
</evidence>
<feature type="transmembrane region" description="Helical" evidence="1">
    <location>
        <begin position="20"/>
        <end position="39"/>
    </location>
</feature>
<dbReference type="PANTHER" id="PTHR21248">
    <property type="entry name" value="CARDIOLIPIN SYNTHASE"/>
    <property type="match status" value="1"/>
</dbReference>
<dbReference type="RefSeq" id="WP_149404330.1">
    <property type="nucleotide sequence ID" value="NZ_BIXY01000117.1"/>
</dbReference>
<dbReference type="SMART" id="SM00155">
    <property type="entry name" value="PLDc"/>
    <property type="match status" value="2"/>
</dbReference>
<sequence length="419" mass="48943">MAQWIERIRSQIGVWKIIQWYLAFLVVPPLVACAILVLVDTLRKHHRSQGHFLSLRDEEPVNVNDTTVQLYTYGNDLYDAMLDAIEHAQQRILFETFIWKDDVIGYRFRRALIEAAQRGVEVYVIYDQFANLVVPHSFFRFDTAIHVLKYPIVSFPFYLFKLKTYARDHRKIMIVDQHIGFIGGYNIGDTYARQWRDTHARVSGSGALEIENSFIDFWNTHKRRNQLPIADLIQRDWNSNLMIQRNDPVTLAFPIRSMYLESIDRAVKNVFLTNAYFIPDQAILHALIKAAHRGVDVRILVPAISNHIIADWLSHGYYTECLKNGIRLFLYKGAMIHAKTATADAIWSTVGTANIDRLSMVGNFEVNIEFYSVDVAREMNKIFAYDASRAYELTLERWIKRPWYWKLAETMLLSLRPLF</sequence>
<dbReference type="Pfam" id="PF13091">
    <property type="entry name" value="PLDc_2"/>
    <property type="match status" value="2"/>
</dbReference>
<dbReference type="PROSITE" id="PS50035">
    <property type="entry name" value="PLD"/>
    <property type="match status" value="1"/>
</dbReference>
<dbReference type="GO" id="GO:0030572">
    <property type="term" value="F:phosphatidyltransferase activity"/>
    <property type="evidence" value="ECO:0007669"/>
    <property type="project" value="UniProtKB-ARBA"/>
</dbReference>
<organism evidence="3 4">
    <name type="scientific">Dictyobacter arantiisoli</name>
    <dbReference type="NCBI Taxonomy" id="2014874"/>
    <lineage>
        <taxon>Bacteria</taxon>
        <taxon>Bacillati</taxon>
        <taxon>Chloroflexota</taxon>
        <taxon>Ktedonobacteria</taxon>
        <taxon>Ktedonobacterales</taxon>
        <taxon>Dictyobacteraceae</taxon>
        <taxon>Dictyobacter</taxon>
    </lineage>
</organism>
<feature type="domain" description="PLD phosphodiesterase" evidence="2">
    <location>
        <begin position="164"/>
        <end position="191"/>
    </location>
</feature>
<keyword evidence="4" id="KW-1185">Reference proteome</keyword>
<keyword evidence="1" id="KW-1133">Transmembrane helix</keyword>
<dbReference type="Proteomes" id="UP000322530">
    <property type="component" value="Unassembled WGS sequence"/>
</dbReference>
<keyword evidence="1" id="KW-0472">Membrane</keyword>
<evidence type="ECO:0000313" key="4">
    <source>
        <dbReference type="Proteomes" id="UP000322530"/>
    </source>
</evidence>
<evidence type="ECO:0000259" key="2">
    <source>
        <dbReference type="PROSITE" id="PS50035"/>
    </source>
</evidence>
<dbReference type="AlphaFoldDB" id="A0A5A5TKE4"/>
<dbReference type="CDD" id="cd09159">
    <property type="entry name" value="PLDc_ybhO_like_2"/>
    <property type="match status" value="1"/>
</dbReference>
<comment type="caution">
    <text evidence="3">The sequence shown here is derived from an EMBL/GenBank/DDBJ whole genome shotgun (WGS) entry which is preliminary data.</text>
</comment>
<dbReference type="EMBL" id="BIXY01000117">
    <property type="protein sequence ID" value="GCF11503.1"/>
    <property type="molecule type" value="Genomic_DNA"/>
</dbReference>
<gene>
    <name evidence="3" type="primary">cls_2</name>
    <name evidence="3" type="ORF">KDI_50670</name>
</gene>
<name>A0A5A5TKE4_9CHLR</name>
<dbReference type="SUPFAM" id="SSF56024">
    <property type="entry name" value="Phospholipase D/nuclease"/>
    <property type="match status" value="2"/>
</dbReference>
<proteinExistence type="predicted"/>
<accession>A0A5A5TKE4</accession>
<dbReference type="InterPro" id="IPR001736">
    <property type="entry name" value="PLipase_D/transphosphatidylase"/>
</dbReference>
<reference evidence="3 4" key="1">
    <citation type="submission" date="2019-01" db="EMBL/GenBank/DDBJ databases">
        <title>Draft genome sequence of Dictyobacter sp. Uno17.</title>
        <authorList>
            <person name="Wang C.M."/>
            <person name="Zheng Y."/>
            <person name="Sakai Y."/>
            <person name="Abe K."/>
            <person name="Yokota A."/>
            <person name="Yabe S."/>
        </authorList>
    </citation>
    <scope>NUCLEOTIDE SEQUENCE [LARGE SCALE GENOMIC DNA]</scope>
    <source>
        <strain evidence="3 4">Uno17</strain>
    </source>
</reference>
<keyword evidence="1" id="KW-0812">Transmembrane</keyword>
<dbReference type="OrthoDB" id="9762009at2"/>
<evidence type="ECO:0000256" key="1">
    <source>
        <dbReference type="SAM" id="Phobius"/>
    </source>
</evidence>